<sequence length="62" mass="7056">MTVRLSEEQARALEVVANVENLPVSDVIRAAISSHIETRRRDPEFQAGLKDRISQARKLLDR</sequence>
<name>A0A1W6N2A0_9HYPH</name>
<keyword evidence="2" id="KW-1185">Reference proteome</keyword>
<accession>A0A1W6N2A0</accession>
<dbReference type="EMBL" id="CP019949">
    <property type="protein sequence ID" value="ARN83963.1"/>
    <property type="molecule type" value="Genomic_DNA"/>
</dbReference>
<gene>
    <name evidence="1" type="ORF">B1812_22080</name>
</gene>
<dbReference type="Pfam" id="PF19807">
    <property type="entry name" value="DUF6290"/>
    <property type="match status" value="1"/>
</dbReference>
<geneLocation type="plasmid" evidence="1 2">
    <name>p1</name>
</geneLocation>
<evidence type="ECO:0000313" key="1">
    <source>
        <dbReference type="EMBL" id="ARN83963.1"/>
    </source>
</evidence>
<dbReference type="OrthoDB" id="5121666at2"/>
<reference evidence="1 2" key="1">
    <citation type="submission" date="2017-02" db="EMBL/GenBank/DDBJ databases">
        <authorList>
            <person name="Peterson S.W."/>
        </authorList>
    </citation>
    <scope>NUCLEOTIDE SEQUENCE [LARGE SCALE GENOMIC DNA]</scope>
    <source>
        <strain evidence="1 2">S285</strain>
        <plasmid evidence="2">Plasmid p1</plasmid>
    </source>
</reference>
<dbReference type="Proteomes" id="UP000193978">
    <property type="component" value="Plasmid p1"/>
</dbReference>
<protein>
    <submittedName>
        <fullName evidence="1">Uncharacterized protein</fullName>
    </submittedName>
</protein>
<dbReference type="KEGG" id="mbry:B1812_22080"/>
<organism evidence="1 2">
    <name type="scientific">Methylocystis bryophila</name>
    <dbReference type="NCBI Taxonomy" id="655015"/>
    <lineage>
        <taxon>Bacteria</taxon>
        <taxon>Pseudomonadati</taxon>
        <taxon>Pseudomonadota</taxon>
        <taxon>Alphaproteobacteria</taxon>
        <taxon>Hyphomicrobiales</taxon>
        <taxon>Methylocystaceae</taxon>
        <taxon>Methylocystis</taxon>
    </lineage>
</organism>
<proteinExistence type="predicted"/>
<evidence type="ECO:0000313" key="2">
    <source>
        <dbReference type="Proteomes" id="UP000193978"/>
    </source>
</evidence>
<dbReference type="AlphaFoldDB" id="A0A1W6N2A0"/>
<dbReference type="RefSeq" id="WP_158658936.1">
    <property type="nucleotide sequence ID" value="NZ_AP027150.1"/>
</dbReference>
<dbReference type="InterPro" id="IPR046257">
    <property type="entry name" value="DUF6290"/>
</dbReference>
<keyword evidence="1" id="KW-0614">Plasmid</keyword>